<reference evidence="2 3" key="1">
    <citation type="submission" date="2019-05" db="EMBL/GenBank/DDBJ databases">
        <title>Burkholderia sp. DHOD12, isolated from subtropical forest soil.</title>
        <authorList>
            <person name="Gao Z.-H."/>
            <person name="Qiu L.-H."/>
        </authorList>
    </citation>
    <scope>NUCLEOTIDE SEQUENCE [LARGE SCALE GENOMIC DNA]</scope>
    <source>
        <strain evidence="2 3">DHOD12</strain>
    </source>
</reference>
<proteinExistence type="predicted"/>
<dbReference type="PANTHER" id="PTHR42870:SF1">
    <property type="entry name" value="NON-SPECIFIC LIPID-TRANSFER PROTEIN-LIKE 2"/>
    <property type="match status" value="1"/>
</dbReference>
<dbReference type="KEGG" id="tvl:FAZ95_22715"/>
<dbReference type="Pfam" id="PF22691">
    <property type="entry name" value="Thiolase_C_1"/>
    <property type="match status" value="1"/>
</dbReference>
<dbReference type="AlphaFoldDB" id="A0A4P8IUE7"/>
<evidence type="ECO:0000259" key="1">
    <source>
        <dbReference type="Pfam" id="PF22691"/>
    </source>
</evidence>
<dbReference type="Proteomes" id="UP000298656">
    <property type="component" value="Chromosome 2"/>
</dbReference>
<evidence type="ECO:0000313" key="2">
    <source>
        <dbReference type="EMBL" id="QCP52016.1"/>
    </source>
</evidence>
<dbReference type="InterPro" id="IPR016039">
    <property type="entry name" value="Thiolase-like"/>
</dbReference>
<dbReference type="InterPro" id="IPR055140">
    <property type="entry name" value="Thiolase_C_2"/>
</dbReference>
<organism evidence="2 3">
    <name type="scientific">Trinickia violacea</name>
    <dbReference type="NCBI Taxonomy" id="2571746"/>
    <lineage>
        <taxon>Bacteria</taxon>
        <taxon>Pseudomonadati</taxon>
        <taxon>Pseudomonadota</taxon>
        <taxon>Betaproteobacteria</taxon>
        <taxon>Burkholderiales</taxon>
        <taxon>Burkholderiaceae</taxon>
        <taxon>Trinickia</taxon>
    </lineage>
</organism>
<accession>A0A4P8IUE7</accession>
<sequence length="388" mass="41338">MQPMPLHNVLVTAGVEVPYRRHASGVSTGGLLAQAFAAVLEQSGLRAADIDGLGVASFTLAPDHAIDVAWRLGLTPRWCMDDCHGGASAINLLQHAIRAIQCGDASAVALVSGDHFEPADFKRLVEHYNLTTRTYLRPLENGGPNSLFAMLTQRHAKRNGLTRRDYGALCVAQRAWAAQNPDAVYREPLSIEDYLAAPVVAEPLGRFDCVPVVSGANAVIVARADLVRHASNMRVRALQCRYNFDHQAGDGLQTSLATIAEDLWRQAGVSPQDMDVVSVYDDYPVMTLVQLADLGFAPDGDLRALIERVASRALAVNTSGGQLSAGQAGAAGGMHGLVEAITQLRGAAGARQVSEARRAVVSGYGMVEYRYGMCANAVVLERTEAGAP</sequence>
<dbReference type="OrthoDB" id="9790314at2"/>
<dbReference type="PANTHER" id="PTHR42870">
    <property type="entry name" value="ACETYL-COA C-ACETYLTRANSFERASE"/>
    <property type="match status" value="1"/>
</dbReference>
<dbReference type="CDD" id="cd00829">
    <property type="entry name" value="SCP-x_thiolase"/>
    <property type="match status" value="1"/>
</dbReference>
<dbReference type="SUPFAM" id="SSF53901">
    <property type="entry name" value="Thiolase-like"/>
    <property type="match status" value="2"/>
</dbReference>
<protein>
    <submittedName>
        <fullName evidence="2">Thiolase family protein</fullName>
    </submittedName>
</protein>
<gene>
    <name evidence="2" type="ORF">FAZ95_22715</name>
</gene>
<feature type="domain" description="Thiolase C-terminal" evidence="1">
    <location>
        <begin position="247"/>
        <end position="367"/>
    </location>
</feature>
<evidence type="ECO:0000313" key="3">
    <source>
        <dbReference type="Proteomes" id="UP000298656"/>
    </source>
</evidence>
<name>A0A4P8IUE7_9BURK</name>
<dbReference type="Gene3D" id="3.40.47.10">
    <property type="match status" value="1"/>
</dbReference>
<dbReference type="PIRSF" id="PIRSF000429">
    <property type="entry name" value="Ac-CoA_Ac_transf"/>
    <property type="match status" value="1"/>
</dbReference>
<dbReference type="GO" id="GO:0003988">
    <property type="term" value="F:acetyl-CoA C-acyltransferase activity"/>
    <property type="evidence" value="ECO:0007669"/>
    <property type="project" value="UniProtKB-ARBA"/>
</dbReference>
<dbReference type="EMBL" id="CP040078">
    <property type="protein sequence ID" value="QCP52016.1"/>
    <property type="molecule type" value="Genomic_DNA"/>
</dbReference>
<dbReference type="InterPro" id="IPR002155">
    <property type="entry name" value="Thiolase"/>
</dbReference>
<keyword evidence="3" id="KW-1185">Reference proteome</keyword>